<dbReference type="Pfam" id="PF14208">
    <property type="entry name" value="DUF4320"/>
    <property type="match status" value="1"/>
</dbReference>
<organism evidence="2 3">
    <name type="scientific">Tepidibacter hydrothermalis</name>
    <dbReference type="NCBI Taxonomy" id="3036126"/>
    <lineage>
        <taxon>Bacteria</taxon>
        <taxon>Bacillati</taxon>
        <taxon>Bacillota</taxon>
        <taxon>Clostridia</taxon>
        <taxon>Peptostreptococcales</taxon>
        <taxon>Peptostreptococcaceae</taxon>
        <taxon>Tepidibacter</taxon>
    </lineage>
</organism>
<keyword evidence="1" id="KW-0812">Transmembrane</keyword>
<gene>
    <name evidence="2" type="ORF">P4S50_01955</name>
</gene>
<dbReference type="EMBL" id="CP120733">
    <property type="protein sequence ID" value="WFD10864.1"/>
    <property type="molecule type" value="Genomic_DNA"/>
</dbReference>
<reference evidence="2 3" key="1">
    <citation type="submission" date="2023-03" db="EMBL/GenBank/DDBJ databases">
        <title>Complete genome sequence of Tepidibacter sp. SWIR-1, isolated from a deep-sea hydrothermal vent.</title>
        <authorList>
            <person name="Li X."/>
        </authorList>
    </citation>
    <scope>NUCLEOTIDE SEQUENCE [LARGE SCALE GENOMIC DNA]</scope>
    <source>
        <strain evidence="2 3">SWIR-1</strain>
    </source>
</reference>
<evidence type="ECO:0000313" key="2">
    <source>
        <dbReference type="EMBL" id="WFD10864.1"/>
    </source>
</evidence>
<feature type="transmembrane region" description="Helical" evidence="1">
    <location>
        <begin position="12"/>
        <end position="34"/>
    </location>
</feature>
<name>A0ABY8EH01_9FIRM</name>
<dbReference type="InterPro" id="IPR025469">
    <property type="entry name" value="DUF4320"/>
</dbReference>
<keyword evidence="3" id="KW-1185">Reference proteome</keyword>
<keyword evidence="1" id="KW-0472">Membrane</keyword>
<dbReference type="Proteomes" id="UP001222800">
    <property type="component" value="Chromosome"/>
</dbReference>
<sequence length="130" mass="14346">MKKILVSNRGEGYIDTAVIVIVAMLVIAMAVKVYPVFIAKNELNTFAVELARVAEIEGRIGSVTKAKENELKASMGISPNIQWSRTGKIQLNEEFSVVVSHTVDIGFFEFGSFPITLKSKATGRSEVYYK</sequence>
<evidence type="ECO:0000313" key="3">
    <source>
        <dbReference type="Proteomes" id="UP001222800"/>
    </source>
</evidence>
<accession>A0ABY8EH01</accession>
<protein>
    <submittedName>
        <fullName evidence="2">DUF4320 family protein</fullName>
    </submittedName>
</protein>
<evidence type="ECO:0000256" key="1">
    <source>
        <dbReference type="SAM" id="Phobius"/>
    </source>
</evidence>
<proteinExistence type="predicted"/>
<keyword evidence="1" id="KW-1133">Transmembrane helix</keyword>